<dbReference type="InterPro" id="IPR001646">
    <property type="entry name" value="5peptide_repeat"/>
</dbReference>
<comment type="caution">
    <text evidence="2">The sequence shown here is derived from an EMBL/GenBank/DDBJ whole genome shotgun (WGS) entry which is preliminary data.</text>
</comment>
<feature type="transmembrane region" description="Helical" evidence="1">
    <location>
        <begin position="156"/>
        <end position="174"/>
    </location>
</feature>
<feature type="transmembrane region" description="Helical" evidence="1">
    <location>
        <begin position="59"/>
        <end position="79"/>
    </location>
</feature>
<dbReference type="AlphaFoldDB" id="A0A8J7AH00"/>
<name>A0A8J7AH00_DESMC</name>
<protein>
    <submittedName>
        <fullName evidence="2">Pentapeptide repeat-containing protein</fullName>
    </submittedName>
</protein>
<evidence type="ECO:0000256" key="1">
    <source>
        <dbReference type="SAM" id="Phobius"/>
    </source>
</evidence>
<dbReference type="Gene3D" id="2.160.20.80">
    <property type="entry name" value="E3 ubiquitin-protein ligase SopA"/>
    <property type="match status" value="1"/>
</dbReference>
<dbReference type="Pfam" id="PF00805">
    <property type="entry name" value="Pentapeptide"/>
    <property type="match status" value="1"/>
</dbReference>
<dbReference type="RefSeq" id="WP_193920573.1">
    <property type="nucleotide sequence ID" value="NZ_JADEXS020000001.1"/>
</dbReference>
<dbReference type="SUPFAM" id="SSF141571">
    <property type="entry name" value="Pentapeptide repeat-like"/>
    <property type="match status" value="1"/>
</dbReference>
<reference evidence="2" key="1">
    <citation type="submission" date="2020-10" db="EMBL/GenBank/DDBJ databases">
        <authorList>
            <person name="Castelo-Branco R."/>
            <person name="Eusebio N."/>
            <person name="Adriana R."/>
            <person name="Vieira A."/>
            <person name="Brugerolle De Fraissinette N."/>
            <person name="Rezende De Castro R."/>
            <person name="Schneider M.P."/>
            <person name="Vasconcelos V."/>
            <person name="Leao P.N."/>
        </authorList>
    </citation>
    <scope>NUCLEOTIDE SEQUENCE</scope>
    <source>
        <strain evidence="2">LEGE 12446</strain>
    </source>
</reference>
<feature type="transmembrane region" description="Helical" evidence="1">
    <location>
        <begin position="126"/>
        <end position="144"/>
    </location>
</feature>
<feature type="transmembrane region" description="Helical" evidence="1">
    <location>
        <begin position="211"/>
        <end position="229"/>
    </location>
</feature>
<organism evidence="2 3">
    <name type="scientific">Desmonostoc muscorum LEGE 12446</name>
    <dbReference type="NCBI Taxonomy" id="1828758"/>
    <lineage>
        <taxon>Bacteria</taxon>
        <taxon>Bacillati</taxon>
        <taxon>Cyanobacteriota</taxon>
        <taxon>Cyanophyceae</taxon>
        <taxon>Nostocales</taxon>
        <taxon>Nostocaceae</taxon>
        <taxon>Desmonostoc</taxon>
    </lineage>
</organism>
<keyword evidence="1" id="KW-0812">Transmembrane</keyword>
<accession>A0A8J7AH00</accession>
<evidence type="ECO:0000313" key="2">
    <source>
        <dbReference type="EMBL" id="MBE9025507.1"/>
    </source>
</evidence>
<dbReference type="EMBL" id="JADEXS010000428">
    <property type="protein sequence ID" value="MBE9025507.1"/>
    <property type="molecule type" value="Genomic_DNA"/>
</dbReference>
<keyword evidence="1" id="KW-1133">Transmembrane helix</keyword>
<sequence length="277" mass="29974">MNSDDLDFCNQNLRNRSFTGLQLNDANFSGADVRGCNFCNSQLQRANFVRAKFGQSPRVFISLRITAFIVLLVVFPAISEMGFGVLGNTPEIPAWSYTQALVASLAISGLGTGLRRIFPEKSKLENIMTTISGVASAALIGFYYGGIIQNNNPQVAVISAFIASIFGAIVCLIFRNGLMRVTVAVAGFICSYGLAFLISSVAFAYLSTQNYLFGSIWGILTLILLALTMRSLNLAIQEITTTGITKFRGANLENARFDSDLNQKAVDFTGAIARNTP</sequence>
<evidence type="ECO:0000313" key="3">
    <source>
        <dbReference type="Proteomes" id="UP000622533"/>
    </source>
</evidence>
<keyword evidence="3" id="KW-1185">Reference proteome</keyword>
<dbReference type="Proteomes" id="UP000622533">
    <property type="component" value="Unassembled WGS sequence"/>
</dbReference>
<feature type="transmembrane region" description="Helical" evidence="1">
    <location>
        <begin position="181"/>
        <end position="205"/>
    </location>
</feature>
<keyword evidence="1" id="KW-0472">Membrane</keyword>
<feature type="transmembrane region" description="Helical" evidence="1">
    <location>
        <begin position="94"/>
        <end position="114"/>
    </location>
</feature>
<proteinExistence type="predicted"/>
<gene>
    <name evidence="2" type="ORF">IQ276_24720</name>
</gene>